<proteinExistence type="predicted"/>
<keyword evidence="1" id="KW-0812">Transmembrane</keyword>
<reference evidence="2 3" key="1">
    <citation type="submission" date="2013-02" db="EMBL/GenBank/DDBJ databases">
        <title>The Genome Sequence of Acinetobacter sp. ANC 3994.</title>
        <authorList>
            <consortium name="The Broad Institute Genome Sequencing Platform"/>
            <consortium name="The Broad Institute Genome Sequencing Center for Infectious Disease"/>
            <person name="Cerqueira G."/>
            <person name="Feldgarden M."/>
            <person name="Courvalin P."/>
            <person name="Perichon B."/>
            <person name="Grillot-Courvalin C."/>
            <person name="Clermont D."/>
            <person name="Rocha E."/>
            <person name="Yoon E.-J."/>
            <person name="Nemec A."/>
            <person name="Walker B."/>
            <person name="Young S.K."/>
            <person name="Zeng Q."/>
            <person name="Gargeya S."/>
            <person name="Fitzgerald M."/>
            <person name="Haas B."/>
            <person name="Abouelleil A."/>
            <person name="Alvarado L."/>
            <person name="Arachchi H.M."/>
            <person name="Berlin A.M."/>
            <person name="Chapman S.B."/>
            <person name="Dewar J."/>
            <person name="Goldberg J."/>
            <person name="Griggs A."/>
            <person name="Gujja S."/>
            <person name="Hansen M."/>
            <person name="Howarth C."/>
            <person name="Imamovic A."/>
            <person name="Larimer J."/>
            <person name="McCowan C."/>
            <person name="Murphy C."/>
            <person name="Neiman D."/>
            <person name="Pearson M."/>
            <person name="Priest M."/>
            <person name="Roberts A."/>
            <person name="Saif S."/>
            <person name="Shea T."/>
            <person name="Sisk P."/>
            <person name="Sykes S."/>
            <person name="Wortman J."/>
            <person name="Nusbaum C."/>
            <person name="Birren B."/>
        </authorList>
    </citation>
    <scope>NUCLEOTIDE SEQUENCE [LARGE SCALE GENOMIC DNA]</scope>
    <source>
        <strain evidence="2 3">ANC 3994</strain>
    </source>
</reference>
<keyword evidence="1" id="KW-0472">Membrane</keyword>
<dbReference type="EMBL" id="APOH01000015">
    <property type="protein sequence ID" value="ENU19497.1"/>
    <property type="molecule type" value="Genomic_DNA"/>
</dbReference>
<evidence type="ECO:0000313" key="3">
    <source>
        <dbReference type="Proteomes" id="UP000013086"/>
    </source>
</evidence>
<evidence type="ECO:0000313" key="2">
    <source>
        <dbReference type="EMBL" id="ENU19497.1"/>
    </source>
</evidence>
<gene>
    <name evidence="2" type="ORF">F994_02357</name>
</gene>
<feature type="transmembrane region" description="Helical" evidence="1">
    <location>
        <begin position="213"/>
        <end position="230"/>
    </location>
</feature>
<sequence length="456" mass="53611">MSIGIWENLDFNLNDFKCIHKGFLRVEDGNFLLYRDDEEKLKLKVEGVMSQGLDFQERSGCIDKNESLIIFEHKFLKQKILMYALPIKQTHSLVGDNPKYTDIFIVDEIVFEDSHELRGVEYLIEFVDNFKVNHIFPYSIQWKEEHKRIYKLDGVDHELVKTLINNEHLPRNSIKFKIEEDEILIIKINDGNKGIITYKRDVELEKRDKIRKIISYLLGCPLIFYGYTLVNKYMTPHSSYIKNINDNERGQLSINFQLPSPLSLQASNIIESNLFQKLIQEFYVKYIDYDLGNILFTYWIAVNSNSITAAVHYGALIEKLQARYMGINKVSYSKILDKSVFKQLRRQLELQIEDFELTDEQKRIFFNKIGNMNTYSQKDKMDFFCNDISLLLSDIEKLAWQQRNDAAHGNDICDVNQAWKNTLILRELVNKFLLKLLSSSALYLSYLDGNPIIKRI</sequence>
<dbReference type="AlphaFoldDB" id="N8QC91"/>
<organism evidence="2 3">
    <name type="scientific">Acinetobacter bohemicus ANC 3994</name>
    <dbReference type="NCBI Taxonomy" id="1217715"/>
    <lineage>
        <taxon>Bacteria</taxon>
        <taxon>Pseudomonadati</taxon>
        <taxon>Pseudomonadota</taxon>
        <taxon>Gammaproteobacteria</taxon>
        <taxon>Moraxellales</taxon>
        <taxon>Moraxellaceae</taxon>
        <taxon>Acinetobacter</taxon>
    </lineage>
</organism>
<keyword evidence="1" id="KW-1133">Transmembrane helix</keyword>
<evidence type="ECO:0000256" key="1">
    <source>
        <dbReference type="SAM" id="Phobius"/>
    </source>
</evidence>
<protein>
    <recommendedName>
        <fullName evidence="4">ApeA N-terminal domain-containing protein</fullName>
    </recommendedName>
</protein>
<dbReference type="OrthoDB" id="7033141at2"/>
<comment type="caution">
    <text evidence="2">The sequence shown here is derived from an EMBL/GenBank/DDBJ whole genome shotgun (WGS) entry which is preliminary data.</text>
</comment>
<accession>N8QC91</accession>
<dbReference type="Proteomes" id="UP000013086">
    <property type="component" value="Unassembled WGS sequence"/>
</dbReference>
<name>N8QC91_9GAMM</name>
<dbReference type="HOGENOM" id="CLU_599396_0_0_6"/>
<dbReference type="RefSeq" id="WP_004648873.1">
    <property type="nucleotide sequence ID" value="NZ_KB849164.1"/>
</dbReference>
<dbReference type="PATRIC" id="fig|1217715.3.peg.2305"/>
<evidence type="ECO:0008006" key="4">
    <source>
        <dbReference type="Google" id="ProtNLM"/>
    </source>
</evidence>